<evidence type="ECO:0000256" key="1">
    <source>
        <dbReference type="ARBA" id="ARBA00000085"/>
    </source>
</evidence>
<dbReference type="InterPro" id="IPR035965">
    <property type="entry name" value="PAS-like_dom_sf"/>
</dbReference>
<dbReference type="InterPro" id="IPR000700">
    <property type="entry name" value="PAS-assoc_C"/>
</dbReference>
<keyword evidence="3" id="KW-0808">Transferase</keyword>
<dbReference type="GO" id="GO:0000160">
    <property type="term" value="P:phosphorelay signal transduction system"/>
    <property type="evidence" value="ECO:0007669"/>
    <property type="project" value="UniProtKB-KW"/>
</dbReference>
<dbReference type="SUPFAM" id="SSF55874">
    <property type="entry name" value="ATPase domain of HSP90 chaperone/DNA topoisomerase II/histidine kinase"/>
    <property type="match status" value="1"/>
</dbReference>
<dbReference type="PANTHER" id="PTHR24421">
    <property type="entry name" value="NITRATE/NITRITE SENSOR PROTEIN NARX-RELATED"/>
    <property type="match status" value="1"/>
</dbReference>
<comment type="caution">
    <text evidence="8">The sequence shown here is derived from an EMBL/GenBank/DDBJ whole genome shotgun (WGS) entry which is preliminary data.</text>
</comment>
<dbReference type="GO" id="GO:0004673">
    <property type="term" value="F:protein histidine kinase activity"/>
    <property type="evidence" value="ECO:0007669"/>
    <property type="project" value="UniProtKB-EC"/>
</dbReference>
<evidence type="ECO:0000313" key="8">
    <source>
        <dbReference type="EMBL" id="KAA9041140.1"/>
    </source>
</evidence>
<dbReference type="Pfam" id="PF08447">
    <property type="entry name" value="PAS_3"/>
    <property type="match status" value="1"/>
</dbReference>
<keyword evidence="9" id="KW-1185">Reference proteome</keyword>
<accession>A0A5J5IJB1</accession>
<dbReference type="NCBIfam" id="TIGR00229">
    <property type="entry name" value="sensory_box"/>
    <property type="match status" value="1"/>
</dbReference>
<gene>
    <name evidence="8" type="ORF">FW778_03630</name>
</gene>
<feature type="domain" description="PAC" evidence="7">
    <location>
        <begin position="77"/>
        <end position="125"/>
    </location>
</feature>
<dbReference type="EC" id="2.7.13.3" evidence="2"/>
<evidence type="ECO:0000256" key="2">
    <source>
        <dbReference type="ARBA" id="ARBA00012438"/>
    </source>
</evidence>
<dbReference type="RefSeq" id="WP_150413229.1">
    <property type="nucleotide sequence ID" value="NZ_VYQF01000001.1"/>
</dbReference>
<organism evidence="8 9">
    <name type="scientific">Ginsengibacter hankyongi</name>
    <dbReference type="NCBI Taxonomy" id="2607284"/>
    <lineage>
        <taxon>Bacteria</taxon>
        <taxon>Pseudomonadati</taxon>
        <taxon>Bacteroidota</taxon>
        <taxon>Chitinophagia</taxon>
        <taxon>Chitinophagales</taxon>
        <taxon>Chitinophagaceae</taxon>
        <taxon>Ginsengibacter</taxon>
    </lineage>
</organism>
<dbReference type="CDD" id="cd16917">
    <property type="entry name" value="HATPase_UhpB-NarQ-NarX-like"/>
    <property type="match status" value="1"/>
</dbReference>
<dbReference type="SMART" id="SM00091">
    <property type="entry name" value="PAS"/>
    <property type="match status" value="1"/>
</dbReference>
<evidence type="ECO:0000259" key="7">
    <source>
        <dbReference type="PROSITE" id="PS50113"/>
    </source>
</evidence>
<dbReference type="Gene3D" id="3.30.450.20">
    <property type="entry name" value="PAS domain"/>
    <property type="match status" value="1"/>
</dbReference>
<dbReference type="AlphaFoldDB" id="A0A5J5IJB1"/>
<protein>
    <recommendedName>
        <fullName evidence="2">histidine kinase</fullName>
        <ecNumber evidence="2">2.7.13.3</ecNumber>
    </recommendedName>
</protein>
<name>A0A5J5IJB1_9BACT</name>
<evidence type="ECO:0000256" key="3">
    <source>
        <dbReference type="ARBA" id="ARBA00022679"/>
    </source>
</evidence>
<dbReference type="Gene3D" id="3.30.565.10">
    <property type="entry name" value="Histidine kinase-like ATPase, C-terminal domain"/>
    <property type="match status" value="1"/>
</dbReference>
<dbReference type="PROSITE" id="PS50112">
    <property type="entry name" value="PAS"/>
    <property type="match status" value="1"/>
</dbReference>
<dbReference type="SMART" id="SM00086">
    <property type="entry name" value="PAC"/>
    <property type="match status" value="1"/>
</dbReference>
<comment type="catalytic activity">
    <reaction evidence="1">
        <text>ATP + protein L-histidine = ADP + protein N-phospho-L-histidine.</text>
        <dbReference type="EC" id="2.7.13.3"/>
    </reaction>
</comment>
<feature type="domain" description="PAS" evidence="6">
    <location>
        <begin position="4"/>
        <end position="74"/>
    </location>
</feature>
<dbReference type="Proteomes" id="UP000326903">
    <property type="component" value="Unassembled WGS sequence"/>
</dbReference>
<dbReference type="PANTHER" id="PTHR24421:SF10">
    <property type="entry name" value="NITRATE_NITRITE SENSOR PROTEIN NARQ"/>
    <property type="match status" value="1"/>
</dbReference>
<reference evidence="8 9" key="1">
    <citation type="submission" date="2019-09" db="EMBL/GenBank/DDBJ databases">
        <title>Draft genome sequence of Ginsengibacter sp. BR5-29.</title>
        <authorList>
            <person name="Im W.-T."/>
        </authorList>
    </citation>
    <scope>NUCLEOTIDE SEQUENCE [LARGE SCALE GENOMIC DNA]</scope>
    <source>
        <strain evidence="8 9">BR5-29</strain>
    </source>
</reference>
<dbReference type="CDD" id="cd00130">
    <property type="entry name" value="PAS"/>
    <property type="match status" value="1"/>
</dbReference>
<dbReference type="InterPro" id="IPR036890">
    <property type="entry name" value="HATPase_C_sf"/>
</dbReference>
<dbReference type="InterPro" id="IPR000014">
    <property type="entry name" value="PAS"/>
</dbReference>
<dbReference type="EMBL" id="VYQF01000001">
    <property type="protein sequence ID" value="KAA9041140.1"/>
    <property type="molecule type" value="Genomic_DNA"/>
</dbReference>
<evidence type="ECO:0000256" key="4">
    <source>
        <dbReference type="ARBA" id="ARBA00022777"/>
    </source>
</evidence>
<keyword evidence="5" id="KW-0902">Two-component regulatory system</keyword>
<dbReference type="InterPro" id="IPR050482">
    <property type="entry name" value="Sensor_HK_TwoCompSys"/>
</dbReference>
<sequence length="344" mass="39463">MESAEIELFTLFEMTPDLVCIAGKDGFFRKVNPAVIKKLGYTEKELFALPIASFIHPDDKEFTHHNRKELLNGKVLLNFENRYIAKNGQLVWLEWTSIYFPNKEIVFAIAKDVTERKHIEKVVEEKYKKYKGLTAHFKNKIEKERKYFAYELHEELAQLVAAVKMDIEWVANNETQMSASSKSMIEHALAVSKIIIKTIQKISFSISPNMLSDFGLNSTIEWLCNEFYILNEIPCSFESAYNEERLTQEMKTDFFRICQESLTNVIDHVMASNVKIRIAESPKAIQLCSTDDGRGFDAAHQMETPGLINVREHASSINGHLAVQNEIGQGTRICVTIEKENNLN</sequence>
<evidence type="ECO:0000256" key="5">
    <source>
        <dbReference type="ARBA" id="ARBA00023012"/>
    </source>
</evidence>
<dbReference type="InterPro" id="IPR001610">
    <property type="entry name" value="PAC"/>
</dbReference>
<evidence type="ECO:0000259" key="6">
    <source>
        <dbReference type="PROSITE" id="PS50112"/>
    </source>
</evidence>
<dbReference type="Pfam" id="PF02518">
    <property type="entry name" value="HATPase_c"/>
    <property type="match status" value="1"/>
</dbReference>
<dbReference type="InterPro" id="IPR013655">
    <property type="entry name" value="PAS_fold_3"/>
</dbReference>
<evidence type="ECO:0000313" key="9">
    <source>
        <dbReference type="Proteomes" id="UP000326903"/>
    </source>
</evidence>
<dbReference type="PROSITE" id="PS50113">
    <property type="entry name" value="PAC"/>
    <property type="match status" value="1"/>
</dbReference>
<keyword evidence="4" id="KW-0418">Kinase</keyword>
<dbReference type="InterPro" id="IPR003594">
    <property type="entry name" value="HATPase_dom"/>
</dbReference>
<dbReference type="SUPFAM" id="SSF55785">
    <property type="entry name" value="PYP-like sensor domain (PAS domain)"/>
    <property type="match status" value="1"/>
</dbReference>
<proteinExistence type="predicted"/>